<organism evidence="4 5">
    <name type="scientific">Allacma fusca</name>
    <dbReference type="NCBI Taxonomy" id="39272"/>
    <lineage>
        <taxon>Eukaryota</taxon>
        <taxon>Metazoa</taxon>
        <taxon>Ecdysozoa</taxon>
        <taxon>Arthropoda</taxon>
        <taxon>Hexapoda</taxon>
        <taxon>Collembola</taxon>
        <taxon>Symphypleona</taxon>
        <taxon>Sminthuridae</taxon>
        <taxon>Allacma</taxon>
    </lineage>
</organism>
<evidence type="ECO:0000313" key="5">
    <source>
        <dbReference type="Proteomes" id="UP000708208"/>
    </source>
</evidence>
<dbReference type="EMBL" id="CAJVCH010544966">
    <property type="protein sequence ID" value="CAG7827811.1"/>
    <property type="molecule type" value="Genomic_DNA"/>
</dbReference>
<gene>
    <name evidence="4" type="ORF">AFUS01_LOCUS37772</name>
</gene>
<dbReference type="GO" id="GO:0004252">
    <property type="term" value="F:serine-type endopeptidase activity"/>
    <property type="evidence" value="ECO:0007669"/>
    <property type="project" value="InterPro"/>
</dbReference>
<feature type="signal peptide" evidence="2">
    <location>
        <begin position="1"/>
        <end position="31"/>
    </location>
</feature>
<dbReference type="Proteomes" id="UP000708208">
    <property type="component" value="Unassembled WGS sequence"/>
</dbReference>
<evidence type="ECO:0000256" key="2">
    <source>
        <dbReference type="SAM" id="SignalP"/>
    </source>
</evidence>
<dbReference type="Pfam" id="PF00089">
    <property type="entry name" value="Trypsin"/>
    <property type="match status" value="1"/>
</dbReference>
<accession>A0A8J2L898</accession>
<sequence length="124" mass="14392">MYFASEKLLLKFKIVLRLLFLLSLLTDKADPGTVKPQIIGGEDARPGEFPWMISIQYFARDEWQRGCGGAIIDHRHIITAAHCWLRKSYPHRVVVGAHNISDENETSRQIHEPCRFHQHPMWNS</sequence>
<dbReference type="GO" id="GO:0006508">
    <property type="term" value="P:proteolysis"/>
    <property type="evidence" value="ECO:0007669"/>
    <property type="project" value="InterPro"/>
</dbReference>
<dbReference type="PROSITE" id="PS00134">
    <property type="entry name" value="TRYPSIN_HIS"/>
    <property type="match status" value="1"/>
</dbReference>
<name>A0A8J2L898_9HEXA</name>
<proteinExistence type="predicted"/>
<feature type="chain" id="PRO_5035173725" description="Peptidase S1 domain-containing protein" evidence="2">
    <location>
        <begin position="32"/>
        <end position="124"/>
    </location>
</feature>
<keyword evidence="5" id="KW-1185">Reference proteome</keyword>
<protein>
    <recommendedName>
        <fullName evidence="3">Peptidase S1 domain-containing protein</fullName>
    </recommendedName>
</protein>
<evidence type="ECO:0000259" key="3">
    <source>
        <dbReference type="PROSITE" id="PS50240"/>
    </source>
</evidence>
<dbReference type="AlphaFoldDB" id="A0A8J2L898"/>
<dbReference type="OrthoDB" id="10059102at2759"/>
<keyword evidence="2" id="KW-0732">Signal</keyword>
<keyword evidence="1" id="KW-1015">Disulfide bond</keyword>
<reference evidence="4" key="1">
    <citation type="submission" date="2021-06" db="EMBL/GenBank/DDBJ databases">
        <authorList>
            <person name="Hodson N. C."/>
            <person name="Mongue J. A."/>
            <person name="Jaron S. K."/>
        </authorList>
    </citation>
    <scope>NUCLEOTIDE SEQUENCE</scope>
</reference>
<comment type="caution">
    <text evidence="4">The sequence shown here is derived from an EMBL/GenBank/DDBJ whole genome shotgun (WGS) entry which is preliminary data.</text>
</comment>
<dbReference type="PROSITE" id="PS50240">
    <property type="entry name" value="TRYPSIN_DOM"/>
    <property type="match status" value="1"/>
</dbReference>
<feature type="domain" description="Peptidase S1" evidence="3">
    <location>
        <begin position="38"/>
        <end position="124"/>
    </location>
</feature>
<dbReference type="PANTHER" id="PTHR24252">
    <property type="entry name" value="ACROSIN-RELATED"/>
    <property type="match status" value="1"/>
</dbReference>
<dbReference type="InterPro" id="IPR018114">
    <property type="entry name" value="TRYPSIN_HIS"/>
</dbReference>
<dbReference type="InterPro" id="IPR001254">
    <property type="entry name" value="Trypsin_dom"/>
</dbReference>
<evidence type="ECO:0000256" key="1">
    <source>
        <dbReference type="ARBA" id="ARBA00023157"/>
    </source>
</evidence>
<dbReference type="PANTHER" id="PTHR24252:SF7">
    <property type="entry name" value="HYALIN"/>
    <property type="match status" value="1"/>
</dbReference>
<evidence type="ECO:0000313" key="4">
    <source>
        <dbReference type="EMBL" id="CAG7827811.1"/>
    </source>
</evidence>